<dbReference type="AlphaFoldDB" id="A0A162D2I6"/>
<feature type="non-terminal residue" evidence="1">
    <location>
        <position position="154"/>
    </location>
</feature>
<proteinExistence type="predicted"/>
<gene>
    <name evidence="1" type="ORF">APZ42_007057</name>
</gene>
<sequence>MAFSIYFLKMQLLSEQFEMSDAEAKNVKTMAISIALFHSSAFLQSRLATISPAVDLKYLSMMSLYRKENEIAAASAIKSILNHLWYLSEELVVFSVFDRELAESLRKALVEKLLSIPRPKRFLPGKPKFPKTGPNDLVEYPDQLIRFIGPNSWL</sequence>
<name>A0A162D2I6_9CRUS</name>
<dbReference type="OrthoDB" id="6629168at2759"/>
<keyword evidence="2" id="KW-1185">Reference proteome</keyword>
<evidence type="ECO:0000313" key="1">
    <source>
        <dbReference type="EMBL" id="KZR97844.1"/>
    </source>
</evidence>
<dbReference type="EMBL" id="LRGB01019846">
    <property type="protein sequence ID" value="KZR97844.1"/>
    <property type="molecule type" value="Genomic_DNA"/>
</dbReference>
<comment type="caution">
    <text evidence="1">The sequence shown here is derived from an EMBL/GenBank/DDBJ whole genome shotgun (WGS) entry which is preliminary data.</text>
</comment>
<dbReference type="Proteomes" id="UP000076858">
    <property type="component" value="Unassembled WGS sequence"/>
</dbReference>
<evidence type="ECO:0000313" key="2">
    <source>
        <dbReference type="Proteomes" id="UP000076858"/>
    </source>
</evidence>
<accession>A0A162D2I6</accession>
<organism evidence="1 2">
    <name type="scientific">Daphnia magna</name>
    <dbReference type="NCBI Taxonomy" id="35525"/>
    <lineage>
        <taxon>Eukaryota</taxon>
        <taxon>Metazoa</taxon>
        <taxon>Ecdysozoa</taxon>
        <taxon>Arthropoda</taxon>
        <taxon>Crustacea</taxon>
        <taxon>Branchiopoda</taxon>
        <taxon>Diplostraca</taxon>
        <taxon>Cladocera</taxon>
        <taxon>Anomopoda</taxon>
        <taxon>Daphniidae</taxon>
        <taxon>Daphnia</taxon>
    </lineage>
</organism>
<protein>
    <submittedName>
        <fullName evidence="1">Uncharacterized protein</fullName>
    </submittedName>
</protein>
<reference evidence="1 2" key="1">
    <citation type="submission" date="2016-03" db="EMBL/GenBank/DDBJ databases">
        <title>EvidentialGene: Evidence-directed Construction of Genes on Genomes.</title>
        <authorList>
            <person name="Gilbert D.G."/>
            <person name="Choi J.-H."/>
            <person name="Mockaitis K."/>
            <person name="Colbourne J."/>
            <person name="Pfrender M."/>
        </authorList>
    </citation>
    <scope>NUCLEOTIDE SEQUENCE [LARGE SCALE GENOMIC DNA]</scope>
    <source>
        <strain evidence="1 2">Xinb3</strain>
        <tissue evidence="1">Complete organism</tissue>
    </source>
</reference>